<feature type="transmembrane region" description="Helical" evidence="10">
    <location>
        <begin position="73"/>
        <end position="92"/>
    </location>
</feature>
<keyword evidence="9 10" id="KW-0170">Cobalt</keyword>
<evidence type="ECO:0000313" key="11">
    <source>
        <dbReference type="EMBL" id="HDX30164.1"/>
    </source>
</evidence>
<sequence>MKRTTHSTSLNSWVVLALIVLFALLTILPFFWIEHSEFPGADALAEEAILEIAPDVEPWFQPLWQPPGSETESLLFALQAAIGAGFIGYFFGWQRGRKRAS</sequence>
<evidence type="ECO:0000256" key="5">
    <source>
        <dbReference type="ARBA" id="ARBA00022692"/>
    </source>
</evidence>
<dbReference type="Pfam" id="PF02553">
    <property type="entry name" value="CbiN"/>
    <property type="match status" value="1"/>
</dbReference>
<comment type="caution">
    <text evidence="11">The sequence shown here is derived from an EMBL/GenBank/DDBJ whole genome shotgun (WGS) entry which is preliminary data.</text>
</comment>
<dbReference type="AlphaFoldDB" id="A0A7C1JAR2"/>
<protein>
    <recommendedName>
        <fullName evidence="10">Cobalt transport protein CbiN</fullName>
    </recommendedName>
    <alternativeName>
        <fullName evidence="10">Energy-coupling factor transporter probable substrate-capture protein CbiN</fullName>
        <shortName evidence="10">ECF transporter S component CbiN</shortName>
    </alternativeName>
</protein>
<dbReference type="NCBIfam" id="NF002780">
    <property type="entry name" value="PRK02898.1"/>
    <property type="match status" value="1"/>
</dbReference>
<dbReference type="GO" id="GO:0009236">
    <property type="term" value="P:cobalamin biosynthetic process"/>
    <property type="evidence" value="ECO:0007669"/>
    <property type="project" value="UniProtKB-UniRule"/>
</dbReference>
<organism evidence="11">
    <name type="scientific">Caldilinea aerophila</name>
    <dbReference type="NCBI Taxonomy" id="133453"/>
    <lineage>
        <taxon>Bacteria</taxon>
        <taxon>Bacillati</taxon>
        <taxon>Chloroflexota</taxon>
        <taxon>Caldilineae</taxon>
        <taxon>Caldilineales</taxon>
        <taxon>Caldilineaceae</taxon>
        <taxon>Caldilinea</taxon>
    </lineage>
</organism>
<dbReference type="EMBL" id="DSMG01000018">
    <property type="protein sequence ID" value="HDX30164.1"/>
    <property type="molecule type" value="Genomic_DNA"/>
</dbReference>
<keyword evidence="7 10" id="KW-0406">Ion transport</keyword>
<evidence type="ECO:0000256" key="7">
    <source>
        <dbReference type="ARBA" id="ARBA00023065"/>
    </source>
</evidence>
<evidence type="ECO:0000256" key="6">
    <source>
        <dbReference type="ARBA" id="ARBA00022989"/>
    </source>
</evidence>
<evidence type="ECO:0000256" key="10">
    <source>
        <dbReference type="HAMAP-Rule" id="MF_00330"/>
    </source>
</evidence>
<comment type="subunit">
    <text evidence="10">Forms an energy-coupling factor (ECF) transporter complex composed of an ATP-binding protein (A component, CbiO), a transmembrane protein (T component, CbiQ) and 2 possible substrate-capture proteins (S components, CbiM and CbiN) of unknown stoichimetry.</text>
</comment>
<dbReference type="UniPathway" id="UPA00148"/>
<evidence type="ECO:0000256" key="2">
    <source>
        <dbReference type="ARBA" id="ARBA00022448"/>
    </source>
</evidence>
<keyword evidence="4 10" id="KW-0169">Cobalamin biosynthesis</keyword>
<evidence type="ECO:0000256" key="8">
    <source>
        <dbReference type="ARBA" id="ARBA00023136"/>
    </source>
</evidence>
<keyword evidence="2 10" id="KW-0813">Transport</keyword>
<comment type="function">
    <text evidence="10">Part of the energy-coupling factor (ECF) transporter complex CbiMNOQ involved in cobalt import.</text>
</comment>
<keyword evidence="1 10" id="KW-0171">Cobalt transport</keyword>
<dbReference type="GO" id="GO:0015087">
    <property type="term" value="F:cobalt ion transmembrane transporter activity"/>
    <property type="evidence" value="ECO:0007669"/>
    <property type="project" value="UniProtKB-UniRule"/>
</dbReference>
<keyword evidence="6 10" id="KW-1133">Transmembrane helix</keyword>
<evidence type="ECO:0000256" key="9">
    <source>
        <dbReference type="ARBA" id="ARBA00023285"/>
    </source>
</evidence>
<feature type="transmembrane region" description="Helical" evidence="10">
    <location>
        <begin position="12"/>
        <end position="33"/>
    </location>
</feature>
<keyword evidence="3 10" id="KW-1003">Cell membrane</keyword>
<comment type="subcellular location">
    <subcellularLocation>
        <location evidence="10">Cell membrane</location>
        <topology evidence="10">Multi-pass membrane protein</topology>
    </subcellularLocation>
</comment>
<evidence type="ECO:0000256" key="4">
    <source>
        <dbReference type="ARBA" id="ARBA00022573"/>
    </source>
</evidence>
<dbReference type="PANTHER" id="PTHR38662">
    <property type="entry name" value="COBALT TRANSPORT PROTEIN CBIN"/>
    <property type="match status" value="1"/>
</dbReference>
<dbReference type="GO" id="GO:0005886">
    <property type="term" value="C:plasma membrane"/>
    <property type="evidence" value="ECO:0007669"/>
    <property type="project" value="UniProtKB-SubCell"/>
</dbReference>
<proteinExistence type="inferred from homology"/>
<keyword evidence="5 10" id="KW-0812">Transmembrane</keyword>
<reference evidence="11" key="1">
    <citation type="journal article" date="2020" name="mSystems">
        <title>Genome- and Community-Level Interaction Insights into Carbon Utilization and Element Cycling Functions of Hydrothermarchaeota in Hydrothermal Sediment.</title>
        <authorList>
            <person name="Zhou Z."/>
            <person name="Liu Y."/>
            <person name="Xu W."/>
            <person name="Pan J."/>
            <person name="Luo Z.H."/>
            <person name="Li M."/>
        </authorList>
    </citation>
    <scope>NUCLEOTIDE SEQUENCE [LARGE SCALE GENOMIC DNA]</scope>
    <source>
        <strain evidence="11">SpSt-289</strain>
    </source>
</reference>
<dbReference type="PANTHER" id="PTHR38662:SF1">
    <property type="entry name" value="COBALT TRANSPORT PROTEIN CBIN"/>
    <property type="match status" value="1"/>
</dbReference>
<accession>A0A7C1JAR2</accession>
<keyword evidence="8 10" id="KW-0472">Membrane</keyword>
<gene>
    <name evidence="10" type="primary">cbiN</name>
    <name evidence="11" type="ORF">ENQ20_01570</name>
</gene>
<dbReference type="InterPro" id="IPR003705">
    <property type="entry name" value="CbiN"/>
</dbReference>
<dbReference type="HAMAP" id="MF_00330">
    <property type="entry name" value="CbiN"/>
    <property type="match status" value="1"/>
</dbReference>
<evidence type="ECO:0000256" key="3">
    <source>
        <dbReference type="ARBA" id="ARBA00022475"/>
    </source>
</evidence>
<comment type="pathway">
    <text evidence="10">Cofactor biosynthesis; adenosylcobalamin biosynthesis.</text>
</comment>
<comment type="similarity">
    <text evidence="10">Belongs to the CbiN family.</text>
</comment>
<name>A0A7C1JAR2_9CHLR</name>
<evidence type="ECO:0000256" key="1">
    <source>
        <dbReference type="ARBA" id="ARBA00022426"/>
    </source>
</evidence>